<dbReference type="PANTHER" id="PTHR23300">
    <property type="entry name" value="METHANETHIOL OXIDASE"/>
    <property type="match status" value="1"/>
</dbReference>
<accession>A0A9D4GAR4</accession>
<comment type="similarity">
    <text evidence="1">Belongs to the selenium-binding protein family.</text>
</comment>
<comment type="caution">
    <text evidence="3">The sequence shown here is derived from an EMBL/GenBank/DDBJ whole genome shotgun (WGS) entry which is preliminary data.</text>
</comment>
<keyword evidence="2" id="KW-0711">Selenium</keyword>
<dbReference type="AlphaFoldDB" id="A0A9D4GAR4"/>
<evidence type="ECO:0000313" key="4">
    <source>
        <dbReference type="Proteomes" id="UP000828390"/>
    </source>
</evidence>
<reference evidence="3" key="2">
    <citation type="submission" date="2020-11" db="EMBL/GenBank/DDBJ databases">
        <authorList>
            <person name="McCartney M.A."/>
            <person name="Auch B."/>
            <person name="Kono T."/>
            <person name="Mallez S."/>
            <person name="Becker A."/>
            <person name="Gohl D.M."/>
            <person name="Silverstein K.A.T."/>
            <person name="Koren S."/>
            <person name="Bechman K.B."/>
            <person name="Herman A."/>
            <person name="Abrahante J.E."/>
            <person name="Garbe J."/>
        </authorList>
    </citation>
    <scope>NUCLEOTIDE SEQUENCE</scope>
    <source>
        <strain evidence="3">Duluth1</strain>
        <tissue evidence="3">Whole animal</tissue>
    </source>
</reference>
<organism evidence="3 4">
    <name type="scientific">Dreissena polymorpha</name>
    <name type="common">Zebra mussel</name>
    <name type="synonym">Mytilus polymorpha</name>
    <dbReference type="NCBI Taxonomy" id="45954"/>
    <lineage>
        <taxon>Eukaryota</taxon>
        <taxon>Metazoa</taxon>
        <taxon>Spiralia</taxon>
        <taxon>Lophotrochozoa</taxon>
        <taxon>Mollusca</taxon>
        <taxon>Bivalvia</taxon>
        <taxon>Autobranchia</taxon>
        <taxon>Heteroconchia</taxon>
        <taxon>Euheterodonta</taxon>
        <taxon>Imparidentia</taxon>
        <taxon>Neoheterodontei</taxon>
        <taxon>Myida</taxon>
        <taxon>Dreissenoidea</taxon>
        <taxon>Dreissenidae</taxon>
        <taxon>Dreissena</taxon>
    </lineage>
</organism>
<dbReference type="Proteomes" id="UP000828390">
    <property type="component" value="Unassembled WGS sequence"/>
</dbReference>
<dbReference type="InterPro" id="IPR008826">
    <property type="entry name" value="Se-bd"/>
</dbReference>
<protein>
    <recommendedName>
        <fullName evidence="5">Selenium-binding protein 1</fullName>
    </recommendedName>
</protein>
<evidence type="ECO:0000313" key="3">
    <source>
        <dbReference type="EMBL" id="KAH3811903.1"/>
    </source>
</evidence>
<evidence type="ECO:0000256" key="2">
    <source>
        <dbReference type="ARBA" id="ARBA00023266"/>
    </source>
</evidence>
<evidence type="ECO:0008006" key="5">
    <source>
        <dbReference type="Google" id="ProtNLM"/>
    </source>
</evidence>
<name>A0A9D4GAR4_DREPO</name>
<proteinExistence type="inferred from homology"/>
<reference evidence="3" key="1">
    <citation type="journal article" date="2019" name="bioRxiv">
        <title>The Genome of the Zebra Mussel, Dreissena polymorpha: A Resource for Invasive Species Research.</title>
        <authorList>
            <person name="McCartney M.A."/>
            <person name="Auch B."/>
            <person name="Kono T."/>
            <person name="Mallez S."/>
            <person name="Zhang Y."/>
            <person name="Obille A."/>
            <person name="Becker A."/>
            <person name="Abrahante J.E."/>
            <person name="Garbe J."/>
            <person name="Badalamenti J.P."/>
            <person name="Herman A."/>
            <person name="Mangelson H."/>
            <person name="Liachko I."/>
            <person name="Sullivan S."/>
            <person name="Sone E.D."/>
            <person name="Koren S."/>
            <person name="Silverstein K.A.T."/>
            <person name="Beckman K.B."/>
            <person name="Gohl D.M."/>
        </authorList>
    </citation>
    <scope>NUCLEOTIDE SEQUENCE</scope>
    <source>
        <strain evidence="3">Duluth1</strain>
        <tissue evidence="3">Whole animal</tissue>
    </source>
</reference>
<dbReference type="Pfam" id="PF05694">
    <property type="entry name" value="SBP56"/>
    <property type="match status" value="1"/>
</dbReference>
<evidence type="ECO:0000256" key="1">
    <source>
        <dbReference type="ARBA" id="ARBA00005606"/>
    </source>
</evidence>
<dbReference type="GO" id="GO:0008430">
    <property type="term" value="F:selenium binding"/>
    <property type="evidence" value="ECO:0007669"/>
    <property type="project" value="InterPro"/>
</dbReference>
<dbReference type="EMBL" id="JAIWYP010000006">
    <property type="protein sequence ID" value="KAH3811903.1"/>
    <property type="molecule type" value="Genomic_DNA"/>
</dbReference>
<keyword evidence="4" id="KW-1185">Reference proteome</keyword>
<sequence length="259" mass="29452">MVSTGFVNPKAFFKGFDPKDVEEGQYGRSLHFWDWCEHRLIQSVDLGPEGWMPLENRFLHEPTEAQGYVGCALSSTVFRYFKTPSGTWSAEKVIAIPNKKVEGWILPEMPSLVYDITDRRNPKLVGQVWLGGSICRNEGVRVTEDKELKEQPTRPRIKGKEISGAPQMLQLSLDGTRLYVTTSLFSVWDKQFYPDLCKNGSMLLLVDVDTEIGGLKLNPDFVCDFGLEPGVQNNNRVIFTFDKGKEQDGPYGRFWVFGR</sequence>
<gene>
    <name evidence="3" type="ORF">DPMN_140320</name>
</gene>
<dbReference type="PANTHER" id="PTHR23300:SF0">
    <property type="entry name" value="METHANETHIOL OXIDASE"/>
    <property type="match status" value="1"/>
</dbReference>